<evidence type="ECO:0000256" key="2">
    <source>
        <dbReference type="ARBA" id="ARBA00022475"/>
    </source>
</evidence>
<dbReference type="NCBIfam" id="TIGR03518">
    <property type="entry name" value="ABC_perm_GldF"/>
    <property type="match status" value="1"/>
</dbReference>
<evidence type="ECO:0000256" key="5">
    <source>
        <dbReference type="ARBA" id="ARBA00023136"/>
    </source>
</evidence>
<evidence type="ECO:0000313" key="8">
    <source>
        <dbReference type="Proteomes" id="UP000216035"/>
    </source>
</evidence>
<dbReference type="GO" id="GO:0005886">
    <property type="term" value="C:plasma membrane"/>
    <property type="evidence" value="ECO:0007669"/>
    <property type="project" value="UniProtKB-SubCell"/>
</dbReference>
<reference evidence="7 8" key="1">
    <citation type="submission" date="2017-07" db="EMBL/GenBank/DDBJ databases">
        <title>Flavobacterium cyanobacteriorum sp. nov., isolated from cyanobacterial aggregates in a eutrophic lake.</title>
        <authorList>
            <person name="Cai H."/>
        </authorList>
    </citation>
    <scope>NUCLEOTIDE SEQUENCE [LARGE SCALE GENOMIC DNA]</scope>
    <source>
        <strain evidence="7 8">TH167</strain>
    </source>
</reference>
<evidence type="ECO:0000256" key="1">
    <source>
        <dbReference type="ARBA" id="ARBA00004651"/>
    </source>
</evidence>
<evidence type="ECO:0000256" key="3">
    <source>
        <dbReference type="ARBA" id="ARBA00022692"/>
    </source>
</evidence>
<name>A0A256A4M3_9FLAO</name>
<keyword evidence="8" id="KW-1185">Reference proteome</keyword>
<keyword evidence="2" id="KW-1003">Cell membrane</keyword>
<dbReference type="InterPro" id="IPR051449">
    <property type="entry name" value="ABC-2_transporter_component"/>
</dbReference>
<comment type="subcellular location">
    <subcellularLocation>
        <location evidence="1">Cell membrane</location>
        <topology evidence="1">Multi-pass membrane protein</topology>
    </subcellularLocation>
</comment>
<evidence type="ECO:0000313" key="7">
    <source>
        <dbReference type="EMBL" id="OYQ48054.1"/>
    </source>
</evidence>
<keyword evidence="5 6" id="KW-0472">Membrane</keyword>
<evidence type="ECO:0000256" key="4">
    <source>
        <dbReference type="ARBA" id="ARBA00022989"/>
    </source>
</evidence>
<dbReference type="AlphaFoldDB" id="A0A256A4M3"/>
<dbReference type="RefSeq" id="WP_094485208.1">
    <property type="nucleotide sequence ID" value="NZ_NOXX01000135.1"/>
</dbReference>
<dbReference type="PANTHER" id="PTHR30294:SF29">
    <property type="entry name" value="MULTIDRUG ABC TRANSPORTER PERMEASE YBHS-RELATED"/>
    <property type="match status" value="1"/>
</dbReference>
<feature type="transmembrane region" description="Helical" evidence="6">
    <location>
        <begin position="52"/>
        <end position="70"/>
    </location>
</feature>
<dbReference type="Proteomes" id="UP000216035">
    <property type="component" value="Unassembled WGS sequence"/>
</dbReference>
<keyword evidence="3 6" id="KW-0812">Transmembrane</keyword>
<feature type="transmembrane region" description="Helical" evidence="6">
    <location>
        <begin position="137"/>
        <end position="158"/>
    </location>
</feature>
<sequence length="241" mass="26726">MKAIFLKEIRSFFGSAIAYLVIAVFLMLAGLFTFVFEGDYNVLNSGYADFTPFFNLCPWILMFLVPAVTMKSFSDEFRMGTIELLLTKPITHFQLLGGKLFAAFFLVLFALLPTIFYLFLIGNLAYEGNSLDSGSIIGSYAGLCFLILAFSSIGTFASTLSDNQIVSFIVGLLICFFMYFGFESLASYFGTFASTVEKIGMSAHFSSISRGVIDSRDLVYFISIGALFSVLTLFRLQAKIK</sequence>
<proteinExistence type="predicted"/>
<gene>
    <name evidence="7" type="primary">gldF</name>
    <name evidence="7" type="ORF">CHX27_02600</name>
</gene>
<organism evidence="7 8">
    <name type="scientific">Flavobacterium aurantiibacter</name>
    <dbReference type="NCBI Taxonomy" id="2023067"/>
    <lineage>
        <taxon>Bacteria</taxon>
        <taxon>Pseudomonadati</taxon>
        <taxon>Bacteroidota</taxon>
        <taxon>Flavobacteriia</taxon>
        <taxon>Flavobacteriales</taxon>
        <taxon>Flavobacteriaceae</taxon>
        <taxon>Flavobacterium</taxon>
    </lineage>
</organism>
<comment type="caution">
    <text evidence="7">The sequence shown here is derived from an EMBL/GenBank/DDBJ whole genome shotgun (WGS) entry which is preliminary data.</text>
</comment>
<protein>
    <submittedName>
        <fullName evidence="7">Gliding motility-associated ABC transporter permease subunit GldF</fullName>
    </submittedName>
</protein>
<evidence type="ECO:0000256" key="6">
    <source>
        <dbReference type="SAM" id="Phobius"/>
    </source>
</evidence>
<accession>A0A256A4M3</accession>
<dbReference type="OrthoDB" id="9794512at2"/>
<feature type="transmembrane region" description="Helical" evidence="6">
    <location>
        <begin position="12"/>
        <end position="32"/>
    </location>
</feature>
<dbReference type="InterPro" id="IPR019860">
    <property type="entry name" value="Motility-assoc_ABC_perm_GldF"/>
</dbReference>
<dbReference type="EMBL" id="NOXX01000135">
    <property type="protein sequence ID" value="OYQ48054.1"/>
    <property type="molecule type" value="Genomic_DNA"/>
</dbReference>
<feature type="transmembrane region" description="Helical" evidence="6">
    <location>
        <begin position="100"/>
        <end position="125"/>
    </location>
</feature>
<feature type="transmembrane region" description="Helical" evidence="6">
    <location>
        <begin position="218"/>
        <end position="236"/>
    </location>
</feature>
<dbReference type="Pfam" id="PF12679">
    <property type="entry name" value="ABC2_membrane_2"/>
    <property type="match status" value="1"/>
</dbReference>
<keyword evidence="4 6" id="KW-1133">Transmembrane helix</keyword>
<dbReference type="PANTHER" id="PTHR30294">
    <property type="entry name" value="MEMBRANE COMPONENT OF ABC TRANSPORTER YHHJ-RELATED"/>
    <property type="match status" value="1"/>
</dbReference>
<feature type="transmembrane region" description="Helical" evidence="6">
    <location>
        <begin position="165"/>
        <end position="182"/>
    </location>
</feature>